<dbReference type="RefSeq" id="WP_285190388.1">
    <property type="nucleotide sequence ID" value="NZ_CP126981.1"/>
</dbReference>
<organism evidence="2 3">
    <name type="scientific">Candidatus Mycobacterium wuenschmannii</name>
    <dbReference type="NCBI Taxonomy" id="3027808"/>
    <lineage>
        <taxon>Bacteria</taxon>
        <taxon>Bacillati</taxon>
        <taxon>Actinomycetota</taxon>
        <taxon>Actinomycetes</taxon>
        <taxon>Mycobacteriales</taxon>
        <taxon>Mycobacteriaceae</taxon>
        <taxon>Mycobacterium</taxon>
    </lineage>
</organism>
<feature type="chain" id="PRO_5045387498" description="Secreted protein" evidence="1">
    <location>
        <begin position="34"/>
        <end position="111"/>
    </location>
</feature>
<keyword evidence="3" id="KW-1185">Reference proteome</keyword>
<accession>A0ABY8W3N9</accession>
<keyword evidence="1" id="KW-0732">Signal</keyword>
<protein>
    <recommendedName>
        <fullName evidence="4">Secreted protein</fullName>
    </recommendedName>
</protein>
<gene>
    <name evidence="2" type="ORF">PT015_09600</name>
</gene>
<reference evidence="2 3" key="1">
    <citation type="journal article" date="2023" name="Microbiol. Resour. Announc.">
        <title>Complete Genome Sequence of Mycobacterium wuenschmanii, a novel Nontuberculous Mycobacterium Isolated from a captive population of Amazon Milk Frogs.</title>
        <authorList>
            <person name="Hicks J."/>
            <person name="Zeineldin M."/>
            <person name="Ward H."/>
            <person name="Wuenschmann A."/>
            <person name="Camp P."/>
            <person name="Farrell D."/>
            <person name="Lehman K."/>
            <person name="Thacker T."/>
            <person name="Cuthbert E."/>
        </authorList>
    </citation>
    <scope>NUCLEOTIDE SEQUENCE [LARGE SCALE GENOMIC DNA]</scope>
    <source>
        <strain evidence="2 3">Wuenschmanii</strain>
    </source>
</reference>
<evidence type="ECO:0008006" key="4">
    <source>
        <dbReference type="Google" id="ProtNLM"/>
    </source>
</evidence>
<sequence length="111" mass="11670">MTINRALTRAIGAALLTGGLATAGLGGSGVAQAHQPHHWCPGDPMTYPAGPGPAYNWDMNICHTWYWVTNGKGNVPYKGSLPSTLFDGEVPPPDSQPSCGRDMFTGAQIDC</sequence>
<evidence type="ECO:0000313" key="3">
    <source>
        <dbReference type="Proteomes" id="UP001236585"/>
    </source>
</evidence>
<dbReference type="Proteomes" id="UP001236585">
    <property type="component" value="Chromosome"/>
</dbReference>
<proteinExistence type="predicted"/>
<evidence type="ECO:0000256" key="1">
    <source>
        <dbReference type="SAM" id="SignalP"/>
    </source>
</evidence>
<dbReference type="EMBL" id="CP126981">
    <property type="protein sequence ID" value="WIM89652.1"/>
    <property type="molecule type" value="Genomic_DNA"/>
</dbReference>
<name>A0ABY8W3N9_9MYCO</name>
<evidence type="ECO:0000313" key="2">
    <source>
        <dbReference type="EMBL" id="WIM89652.1"/>
    </source>
</evidence>
<feature type="signal peptide" evidence="1">
    <location>
        <begin position="1"/>
        <end position="33"/>
    </location>
</feature>